<dbReference type="EMBL" id="KV875537">
    <property type="protein sequence ID" value="RZR71478.1"/>
    <property type="molecule type" value="Genomic_DNA"/>
</dbReference>
<organism evidence="1">
    <name type="scientific">Ensete ventricosum</name>
    <name type="common">Abyssinian banana</name>
    <name type="synonym">Musa ensete</name>
    <dbReference type="NCBI Taxonomy" id="4639"/>
    <lineage>
        <taxon>Eukaryota</taxon>
        <taxon>Viridiplantae</taxon>
        <taxon>Streptophyta</taxon>
        <taxon>Embryophyta</taxon>
        <taxon>Tracheophyta</taxon>
        <taxon>Spermatophyta</taxon>
        <taxon>Magnoliopsida</taxon>
        <taxon>Liliopsida</taxon>
        <taxon>Zingiberales</taxon>
        <taxon>Musaceae</taxon>
        <taxon>Ensete</taxon>
    </lineage>
</organism>
<dbReference type="Proteomes" id="UP000290560">
    <property type="component" value="Unassembled WGS sequence"/>
</dbReference>
<dbReference type="AlphaFoldDB" id="A0A445MBB9"/>
<name>A0A445MBB9_ENSVE</name>
<accession>A0A445MBB9</accession>
<protein>
    <submittedName>
        <fullName evidence="1">Uncharacterized protein</fullName>
    </submittedName>
</protein>
<reference evidence="1" key="1">
    <citation type="journal article" date="2018" name="Data Brief">
        <title>Genome sequence data from 17 accessions of Ensete ventricosum, a staple food crop for millions in Ethiopia.</title>
        <authorList>
            <person name="Yemataw Z."/>
            <person name="Muzemil S."/>
            <person name="Ambachew D."/>
            <person name="Tripathi L."/>
            <person name="Tesfaye K."/>
            <person name="Chala A."/>
            <person name="Farbos A."/>
            <person name="O'Neill P."/>
            <person name="Moore K."/>
            <person name="Grant M."/>
            <person name="Studholme D.J."/>
        </authorList>
    </citation>
    <scope>NUCLEOTIDE SEQUENCE [LARGE SCALE GENOMIC DNA]</scope>
    <source>
        <tissue evidence="1">Leaf</tissue>
    </source>
</reference>
<evidence type="ECO:0000313" key="1">
    <source>
        <dbReference type="EMBL" id="RZR71478.1"/>
    </source>
</evidence>
<proteinExistence type="predicted"/>
<sequence length="86" mass="9548">MSVERRHVRLAVKAVPVGNYLRTRLTTCGQAACRCCRGDACLRPCRMQGWPPTGTTLACRGDAVRKRSGRPWRGLPLLHIVEVAPH</sequence>
<gene>
    <name evidence="1" type="ORF">BHM03_00005379</name>
</gene>